<comment type="caution">
    <text evidence="9">The sequence shown here is derived from an EMBL/GenBank/DDBJ whole genome shotgun (WGS) entry which is preliminary data.</text>
</comment>
<dbReference type="PANTHER" id="PTHR43739">
    <property type="entry name" value="XYLOGLUCANASE (EUROFUNG)"/>
    <property type="match status" value="1"/>
</dbReference>
<comment type="similarity">
    <text evidence="6">Belongs to the glycosyl hydrolase 74 family.</text>
</comment>
<sequence>MRPRILPAFAAVLAAATAGGAGPAVAGASPDVPRATADPSPAVLAHEQAHDWRNVEIVGGGFVTGIEYHPTEPGLAYARTDIGGAYRWDTGTERWLPLTDWIGWDDYNLLGIDSIALDPSDPDRVYLAAGAYSQEWASTGAILRSSDRGETWDRVDLPFRLGGNEPGRSIGERLVVDPNDDDVLLLGTRDDGLWRSTDQGATWAVVDGLPSTGQAGIGVGPVLFDPASGETGDPTPVVYASVSGEDAPLHRSDDAGRTWEPVPGQPTGLIPHQAALSTTGALHVSYGDLPGPYEMYDGAVHTHDPGAGTWTDITPLRPNEGEEAGFGYGGLAVDPTDPGTLMVATMGRWGPVDDIFRTTDGGQNWVSIQEGQNLDTSVSPFLDWGDTPKLGWMIGDLEIDPFDPGSVRYVTGATIFGTDDVTPADTGAATDWSVRAEGLEETAVLDLVSLPDGPLISGLGDIGGFTHHDLTTSPPAGMHQNPILGNTTSLDHAEHDPATVVRAGTGDGPWAAYSTDAGDSWQPFPTQPPTVSGGGTIAVSANGDAVVWTPEDGVAHRTTDLGRSWTPSSGLPDGLAVRSDRVDAAVFHAVDPEEGAHYRSDDGGASFALVNDDVPATGQAQWKAVPGVAGEVWLAAGWGGLLRSTDSGESYVQVLDEAHTVGFGAPAPGATAPAVFVTGVVDGVRGVFRSDDAGATWVRVNDDDHQYGWIGQTITGDPDRHGRVYLGTNGRGILYADPIGG</sequence>
<dbReference type="InterPro" id="IPR015943">
    <property type="entry name" value="WD40/YVTN_repeat-like_dom_sf"/>
</dbReference>
<feature type="signal peptide" evidence="8">
    <location>
        <begin position="1"/>
        <end position="26"/>
    </location>
</feature>
<keyword evidence="1 8" id="KW-0732">Signal</keyword>
<keyword evidence="10" id="KW-1185">Reference proteome</keyword>
<dbReference type="RefSeq" id="WP_026420138.1">
    <property type="nucleotide sequence ID" value="NZ_AUBJ02000001.1"/>
</dbReference>
<accession>A0ABT1JSP5</accession>
<protein>
    <recommendedName>
        <fullName evidence="11">BNR/Asp-box repeat protein</fullName>
    </recommendedName>
</protein>
<evidence type="ECO:0000256" key="6">
    <source>
        <dbReference type="ARBA" id="ARBA00037986"/>
    </source>
</evidence>
<keyword evidence="5" id="KW-0624">Polysaccharide degradation</keyword>
<dbReference type="PANTHER" id="PTHR43739:SF2">
    <property type="entry name" value="OLIGOXYLOGLUCAN-REDUCING END-SPECIFIC XYLOGLUCANASE-RELATED"/>
    <property type="match status" value="1"/>
</dbReference>
<evidence type="ECO:0000313" key="9">
    <source>
        <dbReference type="EMBL" id="MCP2334646.1"/>
    </source>
</evidence>
<evidence type="ECO:0000256" key="5">
    <source>
        <dbReference type="ARBA" id="ARBA00023326"/>
    </source>
</evidence>
<evidence type="ECO:0000256" key="4">
    <source>
        <dbReference type="ARBA" id="ARBA00023295"/>
    </source>
</evidence>
<keyword evidence="4" id="KW-0326">Glycosidase</keyword>
<evidence type="ECO:0008006" key="11">
    <source>
        <dbReference type="Google" id="ProtNLM"/>
    </source>
</evidence>
<evidence type="ECO:0000313" key="10">
    <source>
        <dbReference type="Proteomes" id="UP000791080"/>
    </source>
</evidence>
<organism evidence="9 10">
    <name type="scientific">Actinoalloteichus caeruleus DSM 43889</name>
    <dbReference type="NCBI Taxonomy" id="1120930"/>
    <lineage>
        <taxon>Bacteria</taxon>
        <taxon>Bacillati</taxon>
        <taxon>Actinomycetota</taxon>
        <taxon>Actinomycetes</taxon>
        <taxon>Pseudonocardiales</taxon>
        <taxon>Pseudonocardiaceae</taxon>
        <taxon>Actinoalloteichus</taxon>
        <taxon>Actinoalloteichus cyanogriseus</taxon>
    </lineage>
</organism>
<dbReference type="Gene3D" id="2.130.10.10">
    <property type="entry name" value="YVTN repeat-like/Quinoprotein amine dehydrogenase"/>
    <property type="match status" value="2"/>
</dbReference>
<evidence type="ECO:0000256" key="3">
    <source>
        <dbReference type="ARBA" id="ARBA00023277"/>
    </source>
</evidence>
<dbReference type="Proteomes" id="UP000791080">
    <property type="component" value="Unassembled WGS sequence"/>
</dbReference>
<evidence type="ECO:0000256" key="7">
    <source>
        <dbReference type="SAM" id="MobiDB-lite"/>
    </source>
</evidence>
<dbReference type="CDD" id="cd15482">
    <property type="entry name" value="Sialidase_non-viral"/>
    <property type="match status" value="1"/>
</dbReference>
<dbReference type="SUPFAM" id="SSF110296">
    <property type="entry name" value="Oligoxyloglucan reducing end-specific cellobiohydrolase"/>
    <property type="match status" value="2"/>
</dbReference>
<reference evidence="9 10" key="1">
    <citation type="submission" date="2022-06" db="EMBL/GenBank/DDBJ databases">
        <title>Genomic Encyclopedia of Type Strains, Phase I: the one thousand microbial genomes (KMG-I) project.</title>
        <authorList>
            <person name="Kyrpides N."/>
        </authorList>
    </citation>
    <scope>NUCLEOTIDE SEQUENCE [LARGE SCALE GENOMIC DNA]</scope>
    <source>
        <strain evidence="9 10">DSM 43889</strain>
    </source>
</reference>
<name>A0ABT1JSP5_ACTCY</name>
<dbReference type="InterPro" id="IPR052025">
    <property type="entry name" value="Xyloglucanase_GH74"/>
</dbReference>
<gene>
    <name evidence="9" type="ORF">G443_004916</name>
</gene>
<feature type="chain" id="PRO_5046703482" description="BNR/Asp-box repeat protein" evidence="8">
    <location>
        <begin position="27"/>
        <end position="741"/>
    </location>
</feature>
<proteinExistence type="inferred from homology"/>
<keyword evidence="3" id="KW-0119">Carbohydrate metabolism</keyword>
<evidence type="ECO:0000256" key="1">
    <source>
        <dbReference type="ARBA" id="ARBA00022729"/>
    </source>
</evidence>
<dbReference type="EMBL" id="AUBJ02000001">
    <property type="protein sequence ID" value="MCP2334646.1"/>
    <property type="molecule type" value="Genomic_DNA"/>
</dbReference>
<feature type="region of interest" description="Disordered" evidence="7">
    <location>
        <begin position="467"/>
        <end position="519"/>
    </location>
</feature>
<evidence type="ECO:0000256" key="2">
    <source>
        <dbReference type="ARBA" id="ARBA00022801"/>
    </source>
</evidence>
<evidence type="ECO:0000256" key="8">
    <source>
        <dbReference type="SAM" id="SignalP"/>
    </source>
</evidence>
<keyword evidence="2" id="KW-0378">Hydrolase</keyword>